<evidence type="ECO:0000256" key="6">
    <source>
        <dbReference type="ARBA" id="ARBA00022801"/>
    </source>
</evidence>
<feature type="domain" description="Glutamine amidotransferase" evidence="13">
    <location>
        <begin position="8"/>
        <end position="200"/>
    </location>
</feature>
<evidence type="ECO:0000256" key="12">
    <source>
        <dbReference type="HAMAP-Rule" id="MF_00278"/>
    </source>
</evidence>
<keyword evidence="5 12" id="KW-0028">Amino-acid biosynthesis</keyword>
<evidence type="ECO:0000313" key="15">
    <source>
        <dbReference type="Proteomes" id="UP000694308"/>
    </source>
</evidence>
<evidence type="ECO:0000256" key="3">
    <source>
        <dbReference type="ARBA" id="ARBA00011152"/>
    </source>
</evidence>
<dbReference type="NCBIfam" id="TIGR01855">
    <property type="entry name" value="IMP_synth_hisH"/>
    <property type="match status" value="1"/>
</dbReference>
<dbReference type="PANTHER" id="PTHR42701:SF1">
    <property type="entry name" value="IMIDAZOLE GLYCEROL PHOSPHATE SYNTHASE SUBUNIT HISH"/>
    <property type="match status" value="1"/>
</dbReference>
<proteinExistence type="inferred from homology"/>
<comment type="subcellular location">
    <subcellularLocation>
        <location evidence="1 12">Cytoplasm</location>
    </subcellularLocation>
</comment>
<dbReference type="InterPro" id="IPR010139">
    <property type="entry name" value="Imidazole-glycPsynth_HisH"/>
</dbReference>
<keyword evidence="7 12" id="KW-0315">Glutamine amidotransferase</keyword>
<dbReference type="CDD" id="cd01748">
    <property type="entry name" value="GATase1_IGP_Synthase"/>
    <property type="match status" value="1"/>
</dbReference>
<organism evidence="14 15">
    <name type="scientific">Clostridium thailandense</name>
    <dbReference type="NCBI Taxonomy" id="2794346"/>
    <lineage>
        <taxon>Bacteria</taxon>
        <taxon>Bacillati</taxon>
        <taxon>Bacillota</taxon>
        <taxon>Clostridia</taxon>
        <taxon>Eubacteriales</taxon>
        <taxon>Clostridiaceae</taxon>
        <taxon>Clostridium</taxon>
    </lineage>
</organism>
<feature type="active site" evidence="12">
    <location>
        <position position="185"/>
    </location>
</feature>
<evidence type="ECO:0000256" key="7">
    <source>
        <dbReference type="ARBA" id="ARBA00022962"/>
    </source>
</evidence>
<dbReference type="Proteomes" id="UP000694308">
    <property type="component" value="Unassembled WGS sequence"/>
</dbReference>
<comment type="caution">
    <text evidence="14">The sequence shown here is derived from an EMBL/GenBank/DDBJ whole genome shotgun (WGS) entry which is preliminary data.</text>
</comment>
<dbReference type="InterPro" id="IPR017926">
    <property type="entry name" value="GATASE"/>
</dbReference>
<evidence type="ECO:0000259" key="13">
    <source>
        <dbReference type="Pfam" id="PF00117"/>
    </source>
</evidence>
<evidence type="ECO:0000256" key="5">
    <source>
        <dbReference type="ARBA" id="ARBA00022605"/>
    </source>
</evidence>
<comment type="catalytic activity">
    <reaction evidence="10 12">
        <text>5-[(5-phospho-1-deoxy-D-ribulos-1-ylimino)methylamino]-1-(5-phospho-beta-D-ribosyl)imidazole-4-carboxamide + L-glutamine = D-erythro-1-(imidazol-4-yl)glycerol 3-phosphate + 5-amino-1-(5-phospho-beta-D-ribosyl)imidazole-4-carboxamide + L-glutamate + H(+)</text>
        <dbReference type="Rhea" id="RHEA:24793"/>
        <dbReference type="ChEBI" id="CHEBI:15378"/>
        <dbReference type="ChEBI" id="CHEBI:29985"/>
        <dbReference type="ChEBI" id="CHEBI:58278"/>
        <dbReference type="ChEBI" id="CHEBI:58359"/>
        <dbReference type="ChEBI" id="CHEBI:58475"/>
        <dbReference type="ChEBI" id="CHEBI:58525"/>
        <dbReference type="EC" id="4.3.2.10"/>
    </reaction>
</comment>
<protein>
    <recommendedName>
        <fullName evidence="12">Imidazole glycerol phosphate synthase subunit HisH</fullName>
        <ecNumber evidence="12">4.3.2.10</ecNumber>
    </recommendedName>
    <alternativeName>
        <fullName evidence="12">IGP synthase glutaminase subunit</fullName>
        <ecNumber evidence="12">3.5.1.2</ecNumber>
    </alternativeName>
    <alternativeName>
        <fullName evidence="12">IGP synthase subunit HisH</fullName>
    </alternativeName>
    <alternativeName>
        <fullName evidence="12">ImGP synthase subunit HisH</fullName>
        <shortName evidence="12">IGPS subunit HisH</shortName>
    </alternativeName>
</protein>
<dbReference type="PIRSF" id="PIRSF000495">
    <property type="entry name" value="Amidotransf_hisH"/>
    <property type="match status" value="1"/>
</dbReference>
<dbReference type="GO" id="GO:0000105">
    <property type="term" value="P:L-histidine biosynthetic process"/>
    <property type="evidence" value="ECO:0007669"/>
    <property type="project" value="UniProtKB-UniRule"/>
</dbReference>
<evidence type="ECO:0000256" key="4">
    <source>
        <dbReference type="ARBA" id="ARBA00022490"/>
    </source>
</evidence>
<dbReference type="GO" id="GO:0000107">
    <property type="term" value="F:imidazoleglycerol-phosphate synthase activity"/>
    <property type="evidence" value="ECO:0007669"/>
    <property type="project" value="UniProtKB-UniRule"/>
</dbReference>
<keyword evidence="4 12" id="KW-0963">Cytoplasm</keyword>
<accession>A0A949TZ38</accession>
<name>A0A949TZ38_9CLOT</name>
<feature type="active site" evidence="12">
    <location>
        <position position="187"/>
    </location>
</feature>
<dbReference type="PROSITE" id="PS51273">
    <property type="entry name" value="GATASE_TYPE_1"/>
    <property type="match status" value="1"/>
</dbReference>
<sequence length="205" mass="22937">MKEKKIAIVDYGMGNLRSVEKALEFIGAKAKITEDAEEIMNSSGIVLPGVGAFPDAMENIKKSGFDKVMKEAVKNGTPLMGICLGMQLLFEESDEVRETEGLGFIKGKIKKFEVDLKIPHMGWNDLIMDKSCEILKDVKEGSYVYFVHSFYAQIEEEGVLNAHSFYGVDTPAVVSKENVFGLQFHPEKSGEPGMQMLRNFWELVK</sequence>
<keyword evidence="8 12" id="KW-0368">Histidine biosynthesis</keyword>
<dbReference type="GO" id="GO:0004359">
    <property type="term" value="F:glutaminase activity"/>
    <property type="evidence" value="ECO:0007669"/>
    <property type="project" value="UniProtKB-EC"/>
</dbReference>
<comment type="subunit">
    <text evidence="3 12">Heterodimer of HisH and HisF.</text>
</comment>
<dbReference type="EC" id="4.3.2.10" evidence="12"/>
<evidence type="ECO:0000256" key="10">
    <source>
        <dbReference type="ARBA" id="ARBA00047838"/>
    </source>
</evidence>
<comment type="catalytic activity">
    <reaction evidence="11 12">
        <text>L-glutamine + H2O = L-glutamate + NH4(+)</text>
        <dbReference type="Rhea" id="RHEA:15889"/>
        <dbReference type="ChEBI" id="CHEBI:15377"/>
        <dbReference type="ChEBI" id="CHEBI:28938"/>
        <dbReference type="ChEBI" id="CHEBI:29985"/>
        <dbReference type="ChEBI" id="CHEBI:58359"/>
        <dbReference type="EC" id="3.5.1.2"/>
    </reaction>
</comment>
<dbReference type="GO" id="GO:0005737">
    <property type="term" value="C:cytoplasm"/>
    <property type="evidence" value="ECO:0007669"/>
    <property type="project" value="UniProtKB-SubCell"/>
</dbReference>
<reference evidence="14" key="1">
    <citation type="submission" date="2020-12" db="EMBL/GenBank/DDBJ databases">
        <title>Clostridium thailandense sp. nov., a novel acetogenic bacterium isolated from peat land soil in Thailand.</title>
        <authorList>
            <person name="Chaikitkaew S."/>
            <person name="Birkeland N.K."/>
        </authorList>
    </citation>
    <scope>NUCLEOTIDE SEQUENCE</scope>
    <source>
        <strain evidence="14">PL3</strain>
    </source>
</reference>
<gene>
    <name evidence="12 14" type="primary">hisH</name>
    <name evidence="14" type="ORF">I6U48_16285</name>
</gene>
<evidence type="ECO:0000313" key="14">
    <source>
        <dbReference type="EMBL" id="MBV7274456.1"/>
    </source>
</evidence>
<dbReference type="FunFam" id="3.40.50.880:FF:000009">
    <property type="entry name" value="Imidazole glycerol phosphate synthase subunit HisH"/>
    <property type="match status" value="1"/>
</dbReference>
<feature type="active site" description="Nucleophile" evidence="12">
    <location>
        <position position="83"/>
    </location>
</feature>
<evidence type="ECO:0000256" key="9">
    <source>
        <dbReference type="ARBA" id="ARBA00023239"/>
    </source>
</evidence>
<dbReference type="RefSeq" id="WP_218321522.1">
    <property type="nucleotide sequence ID" value="NZ_JAEEGC010000082.1"/>
</dbReference>
<dbReference type="PANTHER" id="PTHR42701">
    <property type="entry name" value="IMIDAZOLE GLYCEROL PHOSPHATE SYNTHASE SUBUNIT HISH"/>
    <property type="match status" value="1"/>
</dbReference>
<dbReference type="EC" id="3.5.1.2" evidence="12"/>
<keyword evidence="9 12" id="KW-0456">Lyase</keyword>
<dbReference type="Pfam" id="PF00117">
    <property type="entry name" value="GATase"/>
    <property type="match status" value="1"/>
</dbReference>
<dbReference type="HAMAP" id="MF_00278">
    <property type="entry name" value="HisH"/>
    <property type="match status" value="1"/>
</dbReference>
<keyword evidence="6 12" id="KW-0378">Hydrolase</keyword>
<evidence type="ECO:0000256" key="8">
    <source>
        <dbReference type="ARBA" id="ARBA00023102"/>
    </source>
</evidence>
<comment type="pathway">
    <text evidence="2 12">Amino-acid biosynthesis; L-histidine biosynthesis; L-histidine from 5-phospho-alpha-D-ribose 1-diphosphate: step 5/9.</text>
</comment>
<evidence type="ECO:0000256" key="2">
    <source>
        <dbReference type="ARBA" id="ARBA00005091"/>
    </source>
</evidence>
<dbReference type="EMBL" id="JAEEGC010000082">
    <property type="protein sequence ID" value="MBV7274456.1"/>
    <property type="molecule type" value="Genomic_DNA"/>
</dbReference>
<evidence type="ECO:0000256" key="1">
    <source>
        <dbReference type="ARBA" id="ARBA00004496"/>
    </source>
</evidence>
<keyword evidence="15" id="KW-1185">Reference proteome</keyword>
<dbReference type="AlphaFoldDB" id="A0A949TZ38"/>
<comment type="function">
    <text evidence="12">IGPS catalyzes the conversion of PRFAR and glutamine to IGP, AICAR and glutamate. The HisH subunit catalyzes the hydrolysis of glutamine to glutamate and ammonia as part of the synthesis of IGP and AICAR. The resulting ammonia molecule is channeled to the active site of HisF.</text>
</comment>
<evidence type="ECO:0000256" key="11">
    <source>
        <dbReference type="ARBA" id="ARBA00049534"/>
    </source>
</evidence>
<dbReference type="GO" id="GO:0016829">
    <property type="term" value="F:lyase activity"/>
    <property type="evidence" value="ECO:0007669"/>
    <property type="project" value="UniProtKB-KW"/>
</dbReference>